<dbReference type="AlphaFoldDB" id="K9P3E0"/>
<proteinExistence type="predicted"/>
<accession>K9P3E0</accession>
<dbReference type="HOGENOM" id="CLU_588907_0_0_3"/>
<dbReference type="EMBL" id="CP003495">
    <property type="protein sequence ID" value="AFY27493.1"/>
    <property type="molecule type" value="Genomic_DNA"/>
</dbReference>
<name>K9P3E0_CYAGP</name>
<dbReference type="KEGG" id="cgc:Cyagr_0294"/>
<sequence length="464" mass="51173">MHRLSFTDSARRRQNVSWVRPLDLDDSDSYDALKALVPAQAAHPGGFQSGGLVIGTLRPRHSAQAMARHGLEEAVPDDATDLRLLAACRDQGDQEALVCLRCRVSHPAVRALRSFHRRYATSYGLDLLEMAVLVLDDRGDLYPYASPQVQREAATPAIRHEPFLLVEVLRTFKPGFCGLPHWTKLRIQACGELKAYLKEHGLLLKSDWSLLADSSGKRVREAWSLYGRGSLQPDQAVALLKAYQPLYRQAKEAFLAATGRSSGWRPSADFLQQLSREVSTPVLADDLSAVAQAVRSFLVGPRGAFQPFDEGSEHLVAGSHDSLEELEADQLPAAEQRRLIDAALKRAMDAYLPTVLASSGTNPSLVHCLWQGYGDGLSNRPNAERCGCTPGTVSKKLTPELHAHRLALSAAQELQRHGAFAAIGQSLEATERCVTALKNHLLNPEREGEEAPMRFWIRTYLSRP</sequence>
<dbReference type="STRING" id="292564.Cyagr_0294"/>
<reference evidence="2" key="1">
    <citation type="journal article" date="2013" name="Proc. Natl. Acad. Sci. U.S.A.">
        <title>Improving the coverage of the cyanobacterial phylum using diversity-driven genome sequencing.</title>
        <authorList>
            <person name="Shih P.M."/>
            <person name="Wu D."/>
            <person name="Latifi A."/>
            <person name="Axen S.D."/>
            <person name="Fewer D.P."/>
            <person name="Talla E."/>
            <person name="Calteau A."/>
            <person name="Cai F."/>
            <person name="Tandeau de Marsac N."/>
            <person name="Rippka R."/>
            <person name="Herdman M."/>
            <person name="Sivonen K."/>
            <person name="Coursin T."/>
            <person name="Laurent T."/>
            <person name="Goodwin L."/>
            <person name="Nolan M."/>
            <person name="Davenport K.W."/>
            <person name="Han C.S."/>
            <person name="Rubin E.M."/>
            <person name="Eisen J.A."/>
            <person name="Woyke T."/>
            <person name="Gugger M."/>
            <person name="Kerfeld C.A."/>
        </authorList>
    </citation>
    <scope>NUCLEOTIDE SEQUENCE [LARGE SCALE GENOMIC DNA]</scope>
    <source>
        <strain evidence="2">ATCC 27147 / PCC 6307</strain>
    </source>
</reference>
<evidence type="ECO:0000313" key="1">
    <source>
        <dbReference type="EMBL" id="AFY27493.1"/>
    </source>
</evidence>
<dbReference type="Proteomes" id="UP000010388">
    <property type="component" value="Chromosome"/>
</dbReference>
<organism evidence="1 2">
    <name type="scientific">Cyanobium gracile (strain ATCC 27147 / PCC 6307)</name>
    <dbReference type="NCBI Taxonomy" id="292564"/>
    <lineage>
        <taxon>Bacteria</taxon>
        <taxon>Bacillati</taxon>
        <taxon>Cyanobacteriota</taxon>
        <taxon>Cyanophyceae</taxon>
        <taxon>Synechococcales</taxon>
        <taxon>Prochlorococcaceae</taxon>
        <taxon>Cyanobium</taxon>
    </lineage>
</organism>
<protein>
    <submittedName>
        <fullName evidence="1">Uncharacterized protein</fullName>
    </submittedName>
</protein>
<evidence type="ECO:0000313" key="2">
    <source>
        <dbReference type="Proteomes" id="UP000010388"/>
    </source>
</evidence>
<dbReference type="eggNOG" id="ENOG502Z8MI">
    <property type="taxonomic scope" value="Bacteria"/>
</dbReference>
<gene>
    <name evidence="1" type="ordered locus">Cyagr_0294</name>
</gene>